<dbReference type="Pfam" id="PF18759">
    <property type="entry name" value="Plavaka"/>
    <property type="match status" value="1"/>
</dbReference>
<dbReference type="Proteomes" id="UP000184267">
    <property type="component" value="Unassembled WGS sequence"/>
</dbReference>
<keyword evidence="3" id="KW-1185">Reference proteome</keyword>
<gene>
    <name evidence="2" type="ORF">TRAPUB_2350</name>
</gene>
<evidence type="ECO:0000313" key="2">
    <source>
        <dbReference type="EMBL" id="OJT06799.1"/>
    </source>
</evidence>
<organism evidence="2 3">
    <name type="scientific">Trametes pubescens</name>
    <name type="common">White-rot fungus</name>
    <dbReference type="NCBI Taxonomy" id="154538"/>
    <lineage>
        <taxon>Eukaryota</taxon>
        <taxon>Fungi</taxon>
        <taxon>Dikarya</taxon>
        <taxon>Basidiomycota</taxon>
        <taxon>Agaricomycotina</taxon>
        <taxon>Agaricomycetes</taxon>
        <taxon>Polyporales</taxon>
        <taxon>Polyporaceae</taxon>
        <taxon>Trametes</taxon>
    </lineage>
</organism>
<dbReference type="AlphaFoldDB" id="A0A1M2VGU3"/>
<feature type="compositionally biased region" description="Polar residues" evidence="1">
    <location>
        <begin position="28"/>
        <end position="42"/>
    </location>
</feature>
<feature type="region of interest" description="Disordered" evidence="1">
    <location>
        <begin position="15"/>
        <end position="45"/>
    </location>
</feature>
<sequence length="269" mass="29735">MHVLNSSLTRVLSGKPCNKDGVLETDGADSNTATTPQRSSTDWHPFKDRVSFETADLLYRKEQMSAGNIDALLELWGASMVPHRDVAPFRNSTDLYQTIDSARVGSVRWQSFEVSFPRAAQPTGNREVPSWMNASYDVWYRDVREIAKTILANPAFTKTIDYGPVKVINKDGKREFCNFMSADWAWGQADVISHYADSNGAAFVPIILGSDKTTVSIATGQNEYYPLYASIGNIHNTTRRAHGSGVVLAGFLAIPKGKQHCYPPGKVDL</sequence>
<evidence type="ECO:0000256" key="1">
    <source>
        <dbReference type="SAM" id="MobiDB-lite"/>
    </source>
</evidence>
<accession>A0A1M2VGU3</accession>
<dbReference type="STRING" id="154538.A0A1M2VGU3"/>
<proteinExistence type="predicted"/>
<dbReference type="OMA" id="AEDPRTH"/>
<name>A0A1M2VGU3_TRAPU</name>
<evidence type="ECO:0000313" key="3">
    <source>
        <dbReference type="Proteomes" id="UP000184267"/>
    </source>
</evidence>
<dbReference type="OrthoDB" id="3199698at2759"/>
<reference evidence="2 3" key="1">
    <citation type="submission" date="2016-10" db="EMBL/GenBank/DDBJ databases">
        <title>Genome sequence of the basidiomycete white-rot fungus Trametes pubescens.</title>
        <authorList>
            <person name="Makela M.R."/>
            <person name="Granchi Z."/>
            <person name="Peng M."/>
            <person name="De Vries R.P."/>
            <person name="Grigoriev I."/>
            <person name="Riley R."/>
            <person name="Hilden K."/>
        </authorList>
    </citation>
    <scope>NUCLEOTIDE SEQUENCE [LARGE SCALE GENOMIC DNA]</scope>
    <source>
        <strain evidence="2 3">FBCC735</strain>
    </source>
</reference>
<dbReference type="EMBL" id="MNAD01001256">
    <property type="protein sequence ID" value="OJT06799.1"/>
    <property type="molecule type" value="Genomic_DNA"/>
</dbReference>
<dbReference type="InterPro" id="IPR041078">
    <property type="entry name" value="Plavaka"/>
</dbReference>
<protein>
    <submittedName>
        <fullName evidence="2">Uncharacterized protein</fullName>
    </submittedName>
</protein>
<comment type="caution">
    <text evidence="2">The sequence shown here is derived from an EMBL/GenBank/DDBJ whole genome shotgun (WGS) entry which is preliminary data.</text>
</comment>